<evidence type="ECO:0000313" key="4">
    <source>
        <dbReference type="Proteomes" id="UP000011083"/>
    </source>
</evidence>
<dbReference type="GeneID" id="14916839"/>
<dbReference type="EMBL" id="KB008006">
    <property type="protein sequence ID" value="ELR16144.1"/>
    <property type="molecule type" value="Genomic_DNA"/>
</dbReference>
<dbReference type="VEuPathDB" id="AmoebaDB:ACA1_177530"/>
<evidence type="ECO:0000256" key="2">
    <source>
        <dbReference type="SAM" id="SignalP"/>
    </source>
</evidence>
<evidence type="ECO:0000256" key="1">
    <source>
        <dbReference type="SAM" id="Phobius"/>
    </source>
</evidence>
<dbReference type="KEGG" id="acan:ACA1_177530"/>
<feature type="transmembrane region" description="Helical" evidence="1">
    <location>
        <begin position="498"/>
        <end position="517"/>
    </location>
</feature>
<sequence length="542" mass="59911">MKSLASLTVAMLALVALIFISQSSPVDAFTIYRIGSDADWLMSSDEGDDDDDFHYADSESEYDEEGMPQNDVAAFDQDSLDDAELVVDEDEVLPAWRGVPAEGVELAQEVVVESYTSFVIDLDDPGTPPIDPGDLKPEQFGPPTFYLANRETEDDVMKVTGHGDGLFGSLEEKDPAGKFYVFRVEYYCKTAGKSQITVEYTFFNMLEEVKNVTFTWTKTCGSGQRQGFFVDAVLGDDDSDSFPVVTDGKVEDKWLAPFNQKIPFGVHTTTFYLRMERAAGSQDYGAPVITVSHPDILQIHGTEGASYGSILTEKGAKALAITYKCLLLSEEEVIVNVKYTIGAYSPVEFGWRKSCSQVGTHQGLVISTSSSAHGGDVYTNGAVVPEWTTALHSHTVSQNTTTSMFYFSAQTFTPFTSPRLTIQPSTILRARLVGPQGTVDSRSEIWVDSSPTPLRVEYKCLQRGNAVVRLSMVATDLHDTIEFAWTKECAIYLTANRAMLIFTLAVVIVGGMLVWGYQARRKRQVEVDLARRKAVEEDQYPF</sequence>
<dbReference type="AlphaFoldDB" id="L8GSJ0"/>
<protein>
    <submittedName>
        <fullName evidence="3">Uncharacterized protein</fullName>
    </submittedName>
</protein>
<reference evidence="3 4" key="1">
    <citation type="journal article" date="2013" name="Genome Biol.">
        <title>Genome of Acanthamoeba castellanii highlights extensive lateral gene transfer and early evolution of tyrosine kinase signaling.</title>
        <authorList>
            <person name="Clarke M."/>
            <person name="Lohan A.J."/>
            <person name="Liu B."/>
            <person name="Lagkouvardos I."/>
            <person name="Roy S."/>
            <person name="Zafar N."/>
            <person name="Bertelli C."/>
            <person name="Schilde C."/>
            <person name="Kianianmomeni A."/>
            <person name="Burglin T.R."/>
            <person name="Frech C."/>
            <person name="Turcotte B."/>
            <person name="Kopec K.O."/>
            <person name="Synnott J.M."/>
            <person name="Choo C."/>
            <person name="Paponov I."/>
            <person name="Finkler A."/>
            <person name="Soon Heng Tan C."/>
            <person name="Hutchins A.P."/>
            <person name="Weinmeier T."/>
            <person name="Rattei T."/>
            <person name="Chu J.S."/>
            <person name="Gimenez G."/>
            <person name="Irimia M."/>
            <person name="Rigden D.J."/>
            <person name="Fitzpatrick D.A."/>
            <person name="Lorenzo-Morales J."/>
            <person name="Bateman A."/>
            <person name="Chiu C.H."/>
            <person name="Tang P."/>
            <person name="Hegemann P."/>
            <person name="Fromm H."/>
            <person name="Raoult D."/>
            <person name="Greub G."/>
            <person name="Miranda-Saavedra D."/>
            <person name="Chen N."/>
            <person name="Nash P."/>
            <person name="Ginger M.L."/>
            <person name="Horn M."/>
            <person name="Schaap P."/>
            <person name="Caler L."/>
            <person name="Loftus B."/>
        </authorList>
    </citation>
    <scope>NUCLEOTIDE SEQUENCE [LARGE SCALE GENOMIC DNA]</scope>
    <source>
        <strain evidence="3 4">Neff</strain>
    </source>
</reference>
<keyword evidence="1" id="KW-0472">Membrane</keyword>
<keyword evidence="1" id="KW-1133">Transmembrane helix</keyword>
<feature type="chain" id="PRO_5003990038" evidence="2">
    <location>
        <begin position="29"/>
        <end position="542"/>
    </location>
</feature>
<dbReference type="Proteomes" id="UP000011083">
    <property type="component" value="Unassembled WGS sequence"/>
</dbReference>
<keyword evidence="4" id="KW-1185">Reference proteome</keyword>
<organism evidence="3 4">
    <name type="scientific">Acanthamoeba castellanii (strain ATCC 30010 / Neff)</name>
    <dbReference type="NCBI Taxonomy" id="1257118"/>
    <lineage>
        <taxon>Eukaryota</taxon>
        <taxon>Amoebozoa</taxon>
        <taxon>Discosea</taxon>
        <taxon>Longamoebia</taxon>
        <taxon>Centramoebida</taxon>
        <taxon>Acanthamoebidae</taxon>
        <taxon>Acanthamoeba</taxon>
    </lineage>
</organism>
<feature type="signal peptide" evidence="2">
    <location>
        <begin position="1"/>
        <end position="28"/>
    </location>
</feature>
<accession>L8GSJ0</accession>
<evidence type="ECO:0000313" key="3">
    <source>
        <dbReference type="EMBL" id="ELR16144.1"/>
    </source>
</evidence>
<dbReference type="RefSeq" id="XP_004338157.1">
    <property type="nucleotide sequence ID" value="XM_004338109.1"/>
</dbReference>
<proteinExistence type="predicted"/>
<gene>
    <name evidence="3" type="ORF">ACA1_177530</name>
</gene>
<name>L8GSJ0_ACACF</name>
<keyword evidence="1" id="KW-0812">Transmembrane</keyword>
<keyword evidence="2" id="KW-0732">Signal</keyword>